<dbReference type="RefSeq" id="WP_202103320.1">
    <property type="nucleotide sequence ID" value="NZ_JAERTY010000007.1"/>
</dbReference>
<comment type="caution">
    <text evidence="1">The sequence shown here is derived from an EMBL/GenBank/DDBJ whole genome shotgun (WGS) entry which is preliminary data.</text>
</comment>
<gene>
    <name evidence="1" type="ORF">JKG61_12475</name>
</gene>
<name>A0ABS1R5R1_9SPHI</name>
<dbReference type="EMBL" id="JAERTY010000007">
    <property type="protein sequence ID" value="MBL1409569.1"/>
    <property type="molecule type" value="Genomic_DNA"/>
</dbReference>
<evidence type="ECO:0000313" key="2">
    <source>
        <dbReference type="Proteomes" id="UP000625283"/>
    </source>
</evidence>
<organism evidence="1 2">
    <name type="scientific">Sphingobacterium faecale</name>
    <dbReference type="NCBI Taxonomy" id="2803775"/>
    <lineage>
        <taxon>Bacteria</taxon>
        <taxon>Pseudomonadati</taxon>
        <taxon>Bacteroidota</taxon>
        <taxon>Sphingobacteriia</taxon>
        <taxon>Sphingobacteriales</taxon>
        <taxon>Sphingobacteriaceae</taxon>
        <taxon>Sphingobacterium</taxon>
    </lineage>
</organism>
<evidence type="ECO:0008006" key="3">
    <source>
        <dbReference type="Google" id="ProtNLM"/>
    </source>
</evidence>
<keyword evidence="2" id="KW-1185">Reference proteome</keyword>
<evidence type="ECO:0000313" key="1">
    <source>
        <dbReference type="EMBL" id="MBL1409569.1"/>
    </source>
</evidence>
<proteinExistence type="predicted"/>
<dbReference type="Proteomes" id="UP000625283">
    <property type="component" value="Unassembled WGS sequence"/>
</dbReference>
<accession>A0ABS1R5R1</accession>
<sequence>MRKILLFFTILLIQVNITKGQQYASYQVTKIDTYNVSHEFDAATLKQFSGKKIYVTQYSDHIKVSIPEKIFYARKSSTEKDTYTYFEADEKRKDEGILFGIRGLRDGKGTIQFHFKEINIMSKITDYKAFHIIITAKKTQ</sequence>
<protein>
    <recommendedName>
        <fullName evidence="3">DUF4251 domain-containing protein</fullName>
    </recommendedName>
</protein>
<reference evidence="1 2" key="1">
    <citation type="submission" date="2021-01" db="EMBL/GenBank/DDBJ databases">
        <title>C459-1 draft genome sequence.</title>
        <authorList>
            <person name="Zhang X.-F."/>
        </authorList>
    </citation>
    <scope>NUCLEOTIDE SEQUENCE [LARGE SCALE GENOMIC DNA]</scope>
    <source>
        <strain evidence="2">C459-1</strain>
    </source>
</reference>